<dbReference type="PROSITE" id="PS50995">
    <property type="entry name" value="HTH_MARR_2"/>
    <property type="match status" value="1"/>
</dbReference>
<evidence type="ECO:0000256" key="2">
    <source>
        <dbReference type="ARBA" id="ARBA00023125"/>
    </source>
</evidence>
<dbReference type="GO" id="GO:0003700">
    <property type="term" value="F:DNA-binding transcription factor activity"/>
    <property type="evidence" value="ECO:0007669"/>
    <property type="project" value="InterPro"/>
</dbReference>
<dbReference type="SMART" id="SM00347">
    <property type="entry name" value="HTH_MARR"/>
    <property type="match status" value="1"/>
</dbReference>
<evidence type="ECO:0000256" key="1">
    <source>
        <dbReference type="ARBA" id="ARBA00023015"/>
    </source>
</evidence>
<keyword evidence="1" id="KW-0805">Transcription regulation</keyword>
<evidence type="ECO:0000313" key="5">
    <source>
        <dbReference type="EMBL" id="SNS73474.1"/>
    </source>
</evidence>
<gene>
    <name evidence="5" type="ORF">SAMN04488078_102933</name>
</gene>
<dbReference type="OrthoDB" id="5522755at2"/>
<evidence type="ECO:0000259" key="4">
    <source>
        <dbReference type="PROSITE" id="PS50995"/>
    </source>
</evidence>
<dbReference type="InterPro" id="IPR036390">
    <property type="entry name" value="WH_DNA-bd_sf"/>
</dbReference>
<sequence length="205" mass="21995">MTYTSSGSDEIAELLIHIGRSSRGEDLASPLTAAQWTCLRFFARANRVSRTPSAFASFQVTTRGTASQTIKTLEEKGLLARFRSDHDGRSVRLEITEQGQEALNADPLADLMSLIDVINPKERAAFLATLSRLSETLAGLKGAQAFGTCEACTHYTSSDGRGYCACIAAELMPIDLGKLCVNFSSGGVLPRPLILSDEMSKGSAQ</sequence>
<organism evidence="5 6">
    <name type="scientific">Antarctobacter heliothermus</name>
    <dbReference type="NCBI Taxonomy" id="74033"/>
    <lineage>
        <taxon>Bacteria</taxon>
        <taxon>Pseudomonadati</taxon>
        <taxon>Pseudomonadota</taxon>
        <taxon>Alphaproteobacteria</taxon>
        <taxon>Rhodobacterales</taxon>
        <taxon>Roseobacteraceae</taxon>
        <taxon>Antarctobacter</taxon>
    </lineage>
</organism>
<dbReference type="GO" id="GO:0003677">
    <property type="term" value="F:DNA binding"/>
    <property type="evidence" value="ECO:0007669"/>
    <property type="project" value="UniProtKB-KW"/>
</dbReference>
<dbReference type="PANTHER" id="PTHR33164">
    <property type="entry name" value="TRANSCRIPTIONAL REGULATOR, MARR FAMILY"/>
    <property type="match status" value="1"/>
</dbReference>
<dbReference type="InterPro" id="IPR000835">
    <property type="entry name" value="HTH_MarR-typ"/>
</dbReference>
<dbReference type="Gene3D" id="1.10.10.10">
    <property type="entry name" value="Winged helix-like DNA-binding domain superfamily/Winged helix DNA-binding domain"/>
    <property type="match status" value="1"/>
</dbReference>
<dbReference type="InterPro" id="IPR036388">
    <property type="entry name" value="WH-like_DNA-bd_sf"/>
</dbReference>
<proteinExistence type="predicted"/>
<dbReference type="SUPFAM" id="SSF46785">
    <property type="entry name" value="Winged helix' DNA-binding domain"/>
    <property type="match status" value="1"/>
</dbReference>
<evidence type="ECO:0000313" key="6">
    <source>
        <dbReference type="Proteomes" id="UP000198440"/>
    </source>
</evidence>
<name>A0A239GZN4_9RHOB</name>
<dbReference type="RefSeq" id="WP_089278662.1">
    <property type="nucleotide sequence ID" value="NZ_FZON01000029.1"/>
</dbReference>
<keyword evidence="3" id="KW-0804">Transcription</keyword>
<keyword evidence="2 5" id="KW-0238">DNA-binding</keyword>
<dbReference type="EMBL" id="FZON01000029">
    <property type="protein sequence ID" value="SNS73474.1"/>
    <property type="molecule type" value="Genomic_DNA"/>
</dbReference>
<dbReference type="PANTHER" id="PTHR33164:SF89">
    <property type="entry name" value="MARR FAMILY REGULATORY PROTEIN"/>
    <property type="match status" value="1"/>
</dbReference>
<dbReference type="InterPro" id="IPR039422">
    <property type="entry name" value="MarR/SlyA-like"/>
</dbReference>
<dbReference type="Pfam" id="PF12802">
    <property type="entry name" value="MarR_2"/>
    <property type="match status" value="1"/>
</dbReference>
<protein>
    <submittedName>
        <fullName evidence="5">DNA-binding transcriptional regulator, MarR family</fullName>
    </submittedName>
</protein>
<dbReference type="GO" id="GO:0006950">
    <property type="term" value="P:response to stress"/>
    <property type="evidence" value="ECO:0007669"/>
    <property type="project" value="TreeGrafter"/>
</dbReference>
<dbReference type="PROSITE" id="PS01117">
    <property type="entry name" value="HTH_MARR_1"/>
    <property type="match status" value="1"/>
</dbReference>
<feature type="domain" description="HTH marR-type" evidence="4">
    <location>
        <begin position="8"/>
        <end position="135"/>
    </location>
</feature>
<accession>A0A239GZN4</accession>
<evidence type="ECO:0000256" key="3">
    <source>
        <dbReference type="ARBA" id="ARBA00023163"/>
    </source>
</evidence>
<reference evidence="5 6" key="1">
    <citation type="submission" date="2017-06" db="EMBL/GenBank/DDBJ databases">
        <authorList>
            <person name="Kim H.J."/>
            <person name="Triplett B.A."/>
        </authorList>
    </citation>
    <scope>NUCLEOTIDE SEQUENCE [LARGE SCALE GENOMIC DNA]</scope>
    <source>
        <strain evidence="5 6">DSM 11445</strain>
    </source>
</reference>
<dbReference type="AlphaFoldDB" id="A0A239GZN4"/>
<dbReference type="Proteomes" id="UP000198440">
    <property type="component" value="Unassembled WGS sequence"/>
</dbReference>
<dbReference type="InterPro" id="IPR023187">
    <property type="entry name" value="Tscrpt_reg_MarR-type_CS"/>
</dbReference>